<keyword evidence="5" id="KW-0238">DNA-binding</keyword>
<evidence type="ECO:0000256" key="2">
    <source>
        <dbReference type="ARBA" id="ARBA00022491"/>
    </source>
</evidence>
<dbReference type="AlphaFoldDB" id="A0A2W4ZQ69"/>
<dbReference type="SUPFAM" id="SSF46785">
    <property type="entry name" value="Winged helix' DNA-binding domain"/>
    <property type="match status" value="1"/>
</dbReference>
<dbReference type="Gene3D" id="3.30.1490.190">
    <property type="match status" value="1"/>
</dbReference>
<comment type="caution">
    <text evidence="8">The sequence shown here is derived from an EMBL/GenBank/DDBJ whole genome shotgun (WGS) entry which is preliminary data.</text>
</comment>
<name>A0A2W4ZQ69_9BACT</name>
<dbReference type="GO" id="GO:0008270">
    <property type="term" value="F:zinc ion binding"/>
    <property type="evidence" value="ECO:0007669"/>
    <property type="project" value="TreeGrafter"/>
</dbReference>
<reference evidence="8 9" key="1">
    <citation type="submission" date="2017-08" db="EMBL/GenBank/DDBJ databases">
        <title>Infants hospitalized years apart are colonized by the same room-sourced microbial strains.</title>
        <authorList>
            <person name="Brooks B."/>
            <person name="Olm M.R."/>
            <person name="Firek B.A."/>
            <person name="Baker R."/>
            <person name="Thomas B.C."/>
            <person name="Morowitz M.J."/>
            <person name="Banfield J.F."/>
        </authorList>
    </citation>
    <scope>NUCLEOTIDE SEQUENCE [LARGE SCALE GENOMIC DNA]</scope>
    <source>
        <strain evidence="8">S2_018_000_R2_104</strain>
    </source>
</reference>
<dbReference type="Gene3D" id="1.10.10.10">
    <property type="entry name" value="Winged helix-like DNA-binding domain superfamily/Winged helix DNA-binding domain"/>
    <property type="match status" value="1"/>
</dbReference>
<dbReference type="PANTHER" id="PTHR33202:SF6">
    <property type="entry name" value="ZINC UPTAKE REGULATION PROTEIN"/>
    <property type="match status" value="1"/>
</dbReference>
<evidence type="ECO:0000313" key="9">
    <source>
        <dbReference type="Proteomes" id="UP000249557"/>
    </source>
</evidence>
<keyword evidence="6" id="KW-0804">Transcription</keyword>
<evidence type="ECO:0000256" key="4">
    <source>
        <dbReference type="ARBA" id="ARBA00023015"/>
    </source>
</evidence>
<keyword evidence="3 7" id="KW-0862">Zinc</keyword>
<feature type="binding site" evidence="7">
    <location>
        <position position="105"/>
    </location>
    <ligand>
        <name>Zn(2+)</name>
        <dbReference type="ChEBI" id="CHEBI:29105"/>
    </ligand>
</feature>
<dbReference type="GO" id="GO:0003700">
    <property type="term" value="F:DNA-binding transcription factor activity"/>
    <property type="evidence" value="ECO:0007669"/>
    <property type="project" value="InterPro"/>
</dbReference>
<keyword evidence="4" id="KW-0805">Transcription regulation</keyword>
<evidence type="ECO:0000256" key="7">
    <source>
        <dbReference type="PIRSR" id="PIRSR602481-1"/>
    </source>
</evidence>
<dbReference type="EMBL" id="QFNK01000176">
    <property type="protein sequence ID" value="PZO84513.1"/>
    <property type="molecule type" value="Genomic_DNA"/>
</dbReference>
<dbReference type="InterPro" id="IPR002481">
    <property type="entry name" value="FUR"/>
</dbReference>
<accession>A0A2W4ZQ69</accession>
<dbReference type="InterPro" id="IPR036388">
    <property type="entry name" value="WH-like_DNA-bd_sf"/>
</dbReference>
<protein>
    <submittedName>
        <fullName evidence="8">Transcriptional repressor</fullName>
    </submittedName>
</protein>
<evidence type="ECO:0000256" key="3">
    <source>
        <dbReference type="ARBA" id="ARBA00022833"/>
    </source>
</evidence>
<feature type="binding site" evidence="7">
    <location>
        <position position="145"/>
    </location>
    <ligand>
        <name>Zn(2+)</name>
        <dbReference type="ChEBI" id="CHEBI:29105"/>
    </ligand>
</feature>
<dbReference type="Proteomes" id="UP000249557">
    <property type="component" value="Unassembled WGS sequence"/>
</dbReference>
<keyword evidence="7" id="KW-0479">Metal-binding</keyword>
<comment type="cofactor">
    <cofactor evidence="7">
        <name>Zn(2+)</name>
        <dbReference type="ChEBI" id="CHEBI:29105"/>
    </cofactor>
    <text evidence="7">Binds 1 zinc ion per subunit.</text>
</comment>
<comment type="similarity">
    <text evidence="1">Belongs to the Fur family.</text>
</comment>
<dbReference type="CDD" id="cd07153">
    <property type="entry name" value="Fur_like"/>
    <property type="match status" value="1"/>
</dbReference>
<dbReference type="InterPro" id="IPR043135">
    <property type="entry name" value="Fur_C"/>
</dbReference>
<gene>
    <name evidence="8" type="ORF">DI626_08270</name>
</gene>
<feature type="binding site" evidence="7">
    <location>
        <position position="102"/>
    </location>
    <ligand>
        <name>Zn(2+)</name>
        <dbReference type="ChEBI" id="CHEBI:29105"/>
    </ligand>
</feature>
<organism evidence="8 9">
    <name type="scientific">Micavibrio aeruginosavorus</name>
    <dbReference type="NCBI Taxonomy" id="349221"/>
    <lineage>
        <taxon>Bacteria</taxon>
        <taxon>Pseudomonadati</taxon>
        <taxon>Bdellovibrionota</taxon>
        <taxon>Bdellovibrionia</taxon>
        <taxon>Bdellovibrionales</taxon>
        <taxon>Pseudobdellovibrionaceae</taxon>
        <taxon>Micavibrio</taxon>
    </lineage>
</organism>
<dbReference type="GO" id="GO:0005829">
    <property type="term" value="C:cytosol"/>
    <property type="evidence" value="ECO:0007669"/>
    <property type="project" value="TreeGrafter"/>
</dbReference>
<evidence type="ECO:0000256" key="1">
    <source>
        <dbReference type="ARBA" id="ARBA00007957"/>
    </source>
</evidence>
<feature type="binding site" evidence="7">
    <location>
        <position position="142"/>
    </location>
    <ligand>
        <name>Zn(2+)</name>
        <dbReference type="ChEBI" id="CHEBI:29105"/>
    </ligand>
</feature>
<dbReference type="InterPro" id="IPR036390">
    <property type="entry name" value="WH_DNA-bd_sf"/>
</dbReference>
<keyword evidence="2" id="KW-0678">Repressor</keyword>
<dbReference type="Pfam" id="PF01475">
    <property type="entry name" value="FUR"/>
    <property type="match status" value="1"/>
</dbReference>
<evidence type="ECO:0000313" key="8">
    <source>
        <dbReference type="EMBL" id="PZO84513.1"/>
    </source>
</evidence>
<dbReference type="GO" id="GO:0000976">
    <property type="term" value="F:transcription cis-regulatory region binding"/>
    <property type="evidence" value="ECO:0007669"/>
    <property type="project" value="TreeGrafter"/>
</dbReference>
<evidence type="ECO:0000256" key="5">
    <source>
        <dbReference type="ARBA" id="ARBA00023125"/>
    </source>
</evidence>
<dbReference type="GO" id="GO:0045892">
    <property type="term" value="P:negative regulation of DNA-templated transcription"/>
    <property type="evidence" value="ECO:0007669"/>
    <property type="project" value="TreeGrafter"/>
</dbReference>
<proteinExistence type="inferred from homology"/>
<dbReference type="PANTHER" id="PTHR33202">
    <property type="entry name" value="ZINC UPTAKE REGULATION PROTEIN"/>
    <property type="match status" value="1"/>
</dbReference>
<sequence length="146" mass="16239">MNKGEITKLVAQAESFCQENGIRFTDPRRHVLEIIAGAKKPMGAYDILASLGKYIDNPKPPTAYRAIEFLSEHGFIHRIESLNAYVVCGTDHRHQGSQFLVCDSCGKVEEAHLCHLPDDLAGQAEKAGFSLRRWDAELHGTCKDCI</sequence>
<evidence type="ECO:0000256" key="6">
    <source>
        <dbReference type="ARBA" id="ARBA00023163"/>
    </source>
</evidence>
<dbReference type="GO" id="GO:1900376">
    <property type="term" value="P:regulation of secondary metabolite biosynthetic process"/>
    <property type="evidence" value="ECO:0007669"/>
    <property type="project" value="TreeGrafter"/>
</dbReference>